<sequence>MRFFAPLLAILAVGAIAADSAADEEYSTVIVTETTTYCPKATSSAVPSITVSNGVTYSISRPLITSTITKCNKWYANPSQSYYPVVRMKTD</sequence>
<feature type="chain" id="PRO_5034302590" evidence="1">
    <location>
        <begin position="23"/>
        <end position="91"/>
    </location>
</feature>
<proteinExistence type="predicted"/>
<evidence type="ECO:0000256" key="1">
    <source>
        <dbReference type="SAM" id="SignalP"/>
    </source>
</evidence>
<protein>
    <submittedName>
        <fullName evidence="2">Uncharacterized protein</fullName>
    </submittedName>
</protein>
<dbReference type="OrthoDB" id="4094614at2759"/>
<dbReference type="AlphaFoldDB" id="A0A8H6PI10"/>
<organism evidence="2 3">
    <name type="scientific">Aspergillus hiratsukae</name>
    <dbReference type="NCBI Taxonomy" id="1194566"/>
    <lineage>
        <taxon>Eukaryota</taxon>
        <taxon>Fungi</taxon>
        <taxon>Dikarya</taxon>
        <taxon>Ascomycota</taxon>
        <taxon>Pezizomycotina</taxon>
        <taxon>Eurotiomycetes</taxon>
        <taxon>Eurotiomycetidae</taxon>
        <taxon>Eurotiales</taxon>
        <taxon>Aspergillaceae</taxon>
        <taxon>Aspergillus</taxon>
        <taxon>Aspergillus subgen. Fumigati</taxon>
    </lineage>
</organism>
<dbReference type="EMBL" id="JACBAD010001717">
    <property type="protein sequence ID" value="KAF7136804.1"/>
    <property type="molecule type" value="Genomic_DNA"/>
</dbReference>
<accession>A0A8H6PI10</accession>
<reference evidence="2" key="1">
    <citation type="submission" date="2020-06" db="EMBL/GenBank/DDBJ databases">
        <title>Draft genome sequences of strains closely related to Aspergillus parafelis and Aspergillus hiratsukae.</title>
        <authorList>
            <person name="Dos Santos R.A.C."/>
            <person name="Rivero-Menendez O."/>
            <person name="Steenwyk J.L."/>
            <person name="Mead M.E."/>
            <person name="Goldman G.H."/>
            <person name="Alastruey-Izquierdo A."/>
            <person name="Rokas A."/>
        </authorList>
    </citation>
    <scope>NUCLEOTIDE SEQUENCE</scope>
    <source>
        <strain evidence="2">CNM-CM5793</strain>
    </source>
</reference>
<feature type="signal peptide" evidence="1">
    <location>
        <begin position="1"/>
        <end position="22"/>
    </location>
</feature>
<keyword evidence="3" id="KW-1185">Reference proteome</keyword>
<keyword evidence="1" id="KW-0732">Signal</keyword>
<dbReference type="Proteomes" id="UP000630445">
    <property type="component" value="Unassembled WGS sequence"/>
</dbReference>
<evidence type="ECO:0000313" key="2">
    <source>
        <dbReference type="EMBL" id="KAF7136804.1"/>
    </source>
</evidence>
<name>A0A8H6PI10_9EURO</name>
<evidence type="ECO:0000313" key="3">
    <source>
        <dbReference type="Proteomes" id="UP000630445"/>
    </source>
</evidence>
<comment type="caution">
    <text evidence="2">The sequence shown here is derived from an EMBL/GenBank/DDBJ whole genome shotgun (WGS) entry which is preliminary data.</text>
</comment>
<gene>
    <name evidence="2" type="ORF">CNMCM5793_006322</name>
</gene>